<proteinExistence type="predicted"/>
<gene>
    <name evidence="1" type="ORF">ACFQ4O_08380</name>
</gene>
<sequence length="55" mass="6305">MDLWSNDTREIMAQAHDMIVFEDRLLDARAAHPSPRSIRELRKLLASIENEGTPS</sequence>
<organism evidence="1 2">
    <name type="scientific">Methylopila musalis</name>
    <dbReference type="NCBI Taxonomy" id="1134781"/>
    <lineage>
        <taxon>Bacteria</taxon>
        <taxon>Pseudomonadati</taxon>
        <taxon>Pseudomonadota</taxon>
        <taxon>Alphaproteobacteria</taxon>
        <taxon>Hyphomicrobiales</taxon>
        <taxon>Methylopilaceae</taxon>
        <taxon>Methylopila</taxon>
    </lineage>
</organism>
<reference evidence="2" key="1">
    <citation type="journal article" date="2019" name="Int. J. Syst. Evol. Microbiol.">
        <title>The Global Catalogue of Microorganisms (GCM) 10K type strain sequencing project: providing services to taxonomists for standard genome sequencing and annotation.</title>
        <authorList>
            <consortium name="The Broad Institute Genomics Platform"/>
            <consortium name="The Broad Institute Genome Sequencing Center for Infectious Disease"/>
            <person name="Wu L."/>
            <person name="Ma J."/>
        </authorList>
    </citation>
    <scope>NUCLEOTIDE SEQUENCE [LARGE SCALE GENOMIC DNA]</scope>
    <source>
        <strain evidence="2">CCUG 61696</strain>
    </source>
</reference>
<protein>
    <submittedName>
        <fullName evidence="1">Uncharacterized protein</fullName>
    </submittedName>
</protein>
<dbReference type="EMBL" id="JBHTMX010000055">
    <property type="protein sequence ID" value="MFD1332012.1"/>
    <property type="molecule type" value="Genomic_DNA"/>
</dbReference>
<dbReference type="RefSeq" id="WP_378775244.1">
    <property type="nucleotide sequence ID" value="NZ_JBHTMX010000055.1"/>
</dbReference>
<evidence type="ECO:0000313" key="1">
    <source>
        <dbReference type="EMBL" id="MFD1332012.1"/>
    </source>
</evidence>
<accession>A0ABW3Z8B5</accession>
<evidence type="ECO:0000313" key="2">
    <source>
        <dbReference type="Proteomes" id="UP001597171"/>
    </source>
</evidence>
<name>A0ABW3Z8B5_9HYPH</name>
<dbReference type="Proteomes" id="UP001597171">
    <property type="component" value="Unassembled WGS sequence"/>
</dbReference>
<comment type="caution">
    <text evidence="1">The sequence shown here is derived from an EMBL/GenBank/DDBJ whole genome shotgun (WGS) entry which is preliminary data.</text>
</comment>
<keyword evidence="2" id="KW-1185">Reference proteome</keyword>